<name>A0A380LQD7_9FIRM</name>
<organism evidence="3 4">
    <name type="scientific">Faecalicoccus pleomorphus</name>
    <dbReference type="NCBI Taxonomy" id="1323"/>
    <lineage>
        <taxon>Bacteria</taxon>
        <taxon>Bacillati</taxon>
        <taxon>Bacillota</taxon>
        <taxon>Erysipelotrichia</taxon>
        <taxon>Erysipelotrichales</taxon>
        <taxon>Erysipelotrichaceae</taxon>
        <taxon>Faecalicoccus</taxon>
    </lineage>
</organism>
<dbReference type="EMBL" id="UHFX01000003">
    <property type="protein sequence ID" value="SUO04046.1"/>
    <property type="molecule type" value="Genomic_DNA"/>
</dbReference>
<dbReference type="InterPro" id="IPR024981">
    <property type="entry name" value="DUF3887"/>
</dbReference>
<keyword evidence="4" id="KW-1185">Reference proteome</keyword>
<feature type="domain" description="DUF3887" evidence="2">
    <location>
        <begin position="118"/>
        <end position="210"/>
    </location>
</feature>
<evidence type="ECO:0000256" key="1">
    <source>
        <dbReference type="SAM" id="Phobius"/>
    </source>
</evidence>
<keyword evidence="1" id="KW-1133">Transmembrane helix</keyword>
<reference evidence="3 4" key="1">
    <citation type="submission" date="2018-06" db="EMBL/GenBank/DDBJ databases">
        <authorList>
            <consortium name="Pathogen Informatics"/>
            <person name="Doyle S."/>
        </authorList>
    </citation>
    <scope>NUCLEOTIDE SEQUENCE [LARGE SCALE GENOMIC DNA]</scope>
    <source>
        <strain evidence="3 4">NCTC11087</strain>
    </source>
</reference>
<evidence type="ECO:0000259" key="2">
    <source>
        <dbReference type="Pfam" id="PF13026"/>
    </source>
</evidence>
<dbReference type="RefSeq" id="WP_022789246.1">
    <property type="nucleotide sequence ID" value="NZ_UHFX01000003.1"/>
</dbReference>
<accession>A0A380LQD7</accession>
<gene>
    <name evidence="3" type="ORF">NCTC11087_00931</name>
</gene>
<dbReference type="Gene3D" id="3.10.450.590">
    <property type="match status" value="1"/>
</dbReference>
<keyword evidence="1" id="KW-0812">Transmembrane</keyword>
<dbReference type="Pfam" id="PF13026">
    <property type="entry name" value="DUF3887"/>
    <property type="match status" value="1"/>
</dbReference>
<evidence type="ECO:0000313" key="3">
    <source>
        <dbReference type="EMBL" id="SUO04046.1"/>
    </source>
</evidence>
<sequence length="213" mass="24149">MNKEQYVRQVTRHLNASRLEQKRIQQDLLSDIDVAIEAGESWDEVLKRWGPAQEMAQELSENMDLPSKKSHKGLIIGILSGVVGVIVIGVVLTHLLAPQQISLKDSQHFDEEVVYQQAQRVIESMNNADFDAIYDLSNAKMQEALSTAELKENWESLHAGSFQEISRYYSAEIDSRLQGDYAVCEVLVTYSNQPVTFTISFDTDMKLAGFYMK</sequence>
<dbReference type="OrthoDB" id="3174034at2"/>
<proteinExistence type="predicted"/>
<keyword evidence="1" id="KW-0472">Membrane</keyword>
<dbReference type="Proteomes" id="UP000255523">
    <property type="component" value="Unassembled WGS sequence"/>
</dbReference>
<evidence type="ECO:0000313" key="4">
    <source>
        <dbReference type="Proteomes" id="UP000255523"/>
    </source>
</evidence>
<dbReference type="GeneID" id="77461904"/>
<dbReference type="AlphaFoldDB" id="A0A380LQD7"/>
<feature type="transmembrane region" description="Helical" evidence="1">
    <location>
        <begin position="73"/>
        <end position="97"/>
    </location>
</feature>
<protein>
    <recommendedName>
        <fullName evidence="2">DUF3887 domain-containing protein</fullName>
    </recommendedName>
</protein>